<keyword evidence="2" id="KW-1185">Reference proteome</keyword>
<dbReference type="Pfam" id="PF13822">
    <property type="entry name" value="ACC_epsilon"/>
    <property type="match status" value="1"/>
</dbReference>
<evidence type="ECO:0000313" key="1">
    <source>
        <dbReference type="EMBL" id="MBO3664963.1"/>
    </source>
</evidence>
<organism evidence="1 2">
    <name type="scientific">Microbacterium stercoris</name>
    <dbReference type="NCBI Taxonomy" id="2820289"/>
    <lineage>
        <taxon>Bacteria</taxon>
        <taxon>Bacillati</taxon>
        <taxon>Actinomycetota</taxon>
        <taxon>Actinomycetes</taxon>
        <taxon>Micrococcales</taxon>
        <taxon>Microbacteriaceae</taxon>
        <taxon>Microbacterium</taxon>
    </lineage>
</organism>
<dbReference type="GO" id="GO:0004658">
    <property type="term" value="F:propionyl-CoA carboxylase activity"/>
    <property type="evidence" value="ECO:0007669"/>
    <property type="project" value="InterPro"/>
</dbReference>
<dbReference type="GO" id="GO:0003989">
    <property type="term" value="F:acetyl-CoA carboxylase activity"/>
    <property type="evidence" value="ECO:0007669"/>
    <property type="project" value="InterPro"/>
</dbReference>
<name>A0A939TP69_9MICO</name>
<reference evidence="1" key="1">
    <citation type="submission" date="2021-03" db="EMBL/GenBank/DDBJ databases">
        <title>Microbacterium sp. nov., a novel actinobacterium isolated from cow dung.</title>
        <authorList>
            <person name="Zhang L."/>
        </authorList>
    </citation>
    <scope>NUCLEOTIDE SEQUENCE</scope>
    <source>
        <strain evidence="1">NEAU-LLB</strain>
    </source>
</reference>
<dbReference type="AlphaFoldDB" id="A0A939TP69"/>
<accession>A0A939TP69</accession>
<comment type="caution">
    <text evidence="1">The sequence shown here is derived from an EMBL/GenBank/DDBJ whole genome shotgun (WGS) entry which is preliminary data.</text>
</comment>
<gene>
    <name evidence="1" type="ORF">J5V96_15810</name>
</gene>
<proteinExistence type="predicted"/>
<protein>
    <submittedName>
        <fullName evidence="1">Acyl-CoA carboxylase subunit epsilon</fullName>
    </submittedName>
</protein>
<dbReference type="InterPro" id="IPR032716">
    <property type="entry name" value="ACC_epsilon"/>
</dbReference>
<sequence>MSENAGSVETPRIQVVSGNPTEEELAALIAVVGEAYVREAEEAVAEDVRPSAWSRTQRALRTPLRRDVPWGRFAR</sequence>
<evidence type="ECO:0000313" key="2">
    <source>
        <dbReference type="Proteomes" id="UP000680132"/>
    </source>
</evidence>
<dbReference type="EMBL" id="JAGFOA010000007">
    <property type="protein sequence ID" value="MBO3664963.1"/>
    <property type="molecule type" value="Genomic_DNA"/>
</dbReference>
<dbReference type="RefSeq" id="WP_208505181.1">
    <property type="nucleotide sequence ID" value="NZ_JAGFOA010000007.1"/>
</dbReference>
<dbReference type="Proteomes" id="UP000680132">
    <property type="component" value="Unassembled WGS sequence"/>
</dbReference>